<dbReference type="RefSeq" id="WP_340292659.1">
    <property type="nucleotide sequence ID" value="NZ_JBBEOI010000079.1"/>
</dbReference>
<comment type="caution">
    <text evidence="2">The sequence shown here is derived from an EMBL/GenBank/DDBJ whole genome shotgun (WGS) entry which is preliminary data.</text>
</comment>
<organism evidence="2 3">
    <name type="scientific">Aquipuribacter hungaricus</name>
    <dbReference type="NCBI Taxonomy" id="545624"/>
    <lineage>
        <taxon>Bacteria</taxon>
        <taxon>Bacillati</taxon>
        <taxon>Actinomycetota</taxon>
        <taxon>Actinomycetes</taxon>
        <taxon>Micrococcales</taxon>
        <taxon>Intrasporangiaceae</taxon>
        <taxon>Aquipuribacter</taxon>
    </lineage>
</organism>
<evidence type="ECO:0000313" key="2">
    <source>
        <dbReference type="EMBL" id="MFC3687333.1"/>
    </source>
</evidence>
<keyword evidence="3" id="KW-1185">Reference proteome</keyword>
<protein>
    <submittedName>
        <fullName evidence="2">Uncharacterized protein</fullName>
    </submittedName>
</protein>
<evidence type="ECO:0000256" key="1">
    <source>
        <dbReference type="SAM" id="MobiDB-lite"/>
    </source>
</evidence>
<feature type="region of interest" description="Disordered" evidence="1">
    <location>
        <begin position="1"/>
        <end position="20"/>
    </location>
</feature>
<reference evidence="3" key="1">
    <citation type="journal article" date="2019" name="Int. J. Syst. Evol. Microbiol.">
        <title>The Global Catalogue of Microorganisms (GCM) 10K type strain sequencing project: providing services to taxonomists for standard genome sequencing and annotation.</title>
        <authorList>
            <consortium name="The Broad Institute Genomics Platform"/>
            <consortium name="The Broad Institute Genome Sequencing Center for Infectious Disease"/>
            <person name="Wu L."/>
            <person name="Ma J."/>
        </authorList>
    </citation>
    <scope>NUCLEOTIDE SEQUENCE [LARGE SCALE GENOMIC DNA]</scope>
    <source>
        <strain evidence="3">NCAIM B.02333</strain>
    </source>
</reference>
<dbReference type="Proteomes" id="UP001595685">
    <property type="component" value="Unassembled WGS sequence"/>
</dbReference>
<name>A0ABV7WBZ3_9MICO</name>
<feature type="region of interest" description="Disordered" evidence="1">
    <location>
        <begin position="94"/>
        <end position="116"/>
    </location>
</feature>
<sequence>MPRPDHASRRRPMALLPARRSTARQGWAATAAAAAVALTAVGCAEDAGQDESLGATRAQLGAGPDPNGMLGLEVTSIGEVTEVLDNNAFRMDKDGVEPGVPDDLTPPSPGAAPAYTDLDQLDKDAFFTGDDDLGYGTDQEQVLVLVPGADLDLRAGDPVRVVGTIRSLDAEGIEEVYDVEIDTDAYAPYLDQLVVVAESVSAVG</sequence>
<proteinExistence type="predicted"/>
<dbReference type="EMBL" id="JBHRWW010000001">
    <property type="protein sequence ID" value="MFC3687333.1"/>
    <property type="molecule type" value="Genomic_DNA"/>
</dbReference>
<accession>A0ABV7WBZ3</accession>
<gene>
    <name evidence="2" type="ORF">ACFOLH_03150</name>
</gene>
<evidence type="ECO:0000313" key="3">
    <source>
        <dbReference type="Proteomes" id="UP001595685"/>
    </source>
</evidence>